<dbReference type="SMART" id="SM00568">
    <property type="entry name" value="GRAM"/>
    <property type="match status" value="1"/>
</dbReference>
<evidence type="ECO:0000256" key="5">
    <source>
        <dbReference type="SAM" id="MobiDB-lite"/>
    </source>
</evidence>
<dbReference type="InterPro" id="IPR004182">
    <property type="entry name" value="GRAM"/>
</dbReference>
<evidence type="ECO:0000256" key="2">
    <source>
        <dbReference type="ARBA" id="ARBA00022692"/>
    </source>
</evidence>
<dbReference type="PANTHER" id="PTHR47666">
    <property type="entry name" value="PROTEIN VASCULAR ASSOCIATED DEATH 1, CHLOROPLASTIC"/>
    <property type="match status" value="1"/>
</dbReference>
<dbReference type="PROSITE" id="PS51778">
    <property type="entry name" value="VAST"/>
    <property type="match status" value="1"/>
</dbReference>
<keyword evidence="8" id="KW-1185">Reference proteome</keyword>
<dbReference type="Pfam" id="PF16016">
    <property type="entry name" value="VASt"/>
    <property type="match status" value="1"/>
</dbReference>
<evidence type="ECO:0000256" key="3">
    <source>
        <dbReference type="ARBA" id="ARBA00022989"/>
    </source>
</evidence>
<dbReference type="InterPro" id="IPR031968">
    <property type="entry name" value="VASt"/>
</dbReference>
<dbReference type="PANTHER" id="PTHR47666:SF1">
    <property type="entry name" value="PROTEIN VASCULAR ASSOCIATED DEATH 1, CHLOROPLASTIC"/>
    <property type="match status" value="1"/>
</dbReference>
<comment type="caution">
    <text evidence="7">The sequence shown here is derived from an EMBL/GenBank/DDBJ whole genome shotgun (WGS) entry which is preliminary data.</text>
</comment>
<keyword evidence="2" id="KW-0812">Transmembrane</keyword>
<proteinExistence type="predicted"/>
<evidence type="ECO:0000313" key="7">
    <source>
        <dbReference type="EMBL" id="CAI5733388.1"/>
    </source>
</evidence>
<dbReference type="Pfam" id="PF02893">
    <property type="entry name" value="GRAM"/>
    <property type="match status" value="1"/>
</dbReference>
<reference evidence="7" key="1">
    <citation type="submission" date="2022-12" db="EMBL/GenBank/DDBJ databases">
        <authorList>
            <person name="Webb A."/>
        </authorList>
    </citation>
    <scope>NUCLEOTIDE SEQUENCE</scope>
    <source>
        <strain evidence="7">Hp1</strain>
    </source>
</reference>
<evidence type="ECO:0000313" key="8">
    <source>
        <dbReference type="Proteomes" id="UP001162031"/>
    </source>
</evidence>
<dbReference type="InterPro" id="IPR011993">
    <property type="entry name" value="PH-like_dom_sf"/>
</dbReference>
<sequence>MSSSPQCSRRPPSDEFSSSSTCAPSRPRLNLPLDHDFLPLGKCDEEKEQERVRVQVICMIFDLPESTQFYKDFSCAIASTLAMHGRMYPTSSHVCFYSNVFGRERKILIPYESIRELEKTTTMVFQHAIRLVTFDKDEYTFTSFWGNNRDSCYDLIVKTRDRVLQELCLSTVGEETLHGSKRRPPSAARGLLSPFSSSPSSATSVCYDQDAAEEGKEKEERQGEEGVEQHGEGVVSSNSVSTAGVNETVTAAERENEGDDNYTICATPRRRSVVLDTGSIAPKDISMTRIFDEVFPVSVDTFVQTFCVDNAPFGLDKFAERIGSTDITVNPWITPAEGGKSFGTTRSLQFRVPIDAPIGPKSSQVDVLQCMKEKEHGVRVVESSTRLVDIPYGDYFSVEDRWTIVPHSAKANFCEVYIELKVVFGKSTFWKKTIEARAISDNRAKWEKWVGMAKAFLDSRDRDDAVSCTSKSSLAPSTCLKQMALQETSGKDRGAVVRHHGRGKLGHNHRGVAGAILPYGPLVCTAAAKVFPWILVSILLMTILHLHTTFSNVEQSLLENTRLIVNLQKQLASLQAGTCPMAAQSSQVL</sequence>
<evidence type="ECO:0000259" key="6">
    <source>
        <dbReference type="PROSITE" id="PS51778"/>
    </source>
</evidence>
<accession>A0AAV0UBE1</accession>
<keyword evidence="4" id="KW-0472">Membrane</keyword>
<dbReference type="GO" id="GO:0016020">
    <property type="term" value="C:membrane"/>
    <property type="evidence" value="ECO:0007669"/>
    <property type="project" value="UniProtKB-SubCell"/>
</dbReference>
<dbReference type="AlphaFoldDB" id="A0AAV0UBE1"/>
<feature type="domain" description="VASt" evidence="6">
    <location>
        <begin position="286"/>
        <end position="461"/>
    </location>
</feature>
<gene>
    <name evidence="7" type="ORF">HBR001_LOCUS5825</name>
</gene>
<dbReference type="EMBL" id="CANTFL010001198">
    <property type="protein sequence ID" value="CAI5733388.1"/>
    <property type="molecule type" value="Genomic_DNA"/>
</dbReference>
<organism evidence="7 8">
    <name type="scientific">Hyaloperonospora brassicae</name>
    <name type="common">Brassica downy mildew</name>
    <name type="synonym">Peronospora brassicae</name>
    <dbReference type="NCBI Taxonomy" id="162125"/>
    <lineage>
        <taxon>Eukaryota</taxon>
        <taxon>Sar</taxon>
        <taxon>Stramenopiles</taxon>
        <taxon>Oomycota</taxon>
        <taxon>Peronosporomycetes</taxon>
        <taxon>Peronosporales</taxon>
        <taxon>Peronosporaceae</taxon>
        <taxon>Hyaloperonospora</taxon>
    </lineage>
</organism>
<feature type="region of interest" description="Disordered" evidence="5">
    <location>
        <begin position="1"/>
        <end position="27"/>
    </location>
</feature>
<protein>
    <recommendedName>
        <fullName evidence="6">VASt domain-containing protein</fullName>
    </recommendedName>
</protein>
<feature type="region of interest" description="Disordered" evidence="5">
    <location>
        <begin position="175"/>
        <end position="244"/>
    </location>
</feature>
<evidence type="ECO:0000256" key="4">
    <source>
        <dbReference type="ARBA" id="ARBA00023136"/>
    </source>
</evidence>
<keyword evidence="3" id="KW-1133">Transmembrane helix</keyword>
<name>A0AAV0UBE1_HYABA</name>
<dbReference type="CDD" id="cd13220">
    <property type="entry name" value="PH-GRAM_GRAMDC"/>
    <property type="match status" value="1"/>
</dbReference>
<evidence type="ECO:0000256" key="1">
    <source>
        <dbReference type="ARBA" id="ARBA00004167"/>
    </source>
</evidence>
<comment type="subcellular location">
    <subcellularLocation>
        <location evidence="1">Membrane</location>
        <topology evidence="1">Single-pass membrane protein</topology>
    </subcellularLocation>
</comment>
<feature type="compositionally biased region" description="Low complexity" evidence="5">
    <location>
        <begin position="1"/>
        <end position="10"/>
    </location>
</feature>
<dbReference type="Gene3D" id="2.30.29.30">
    <property type="entry name" value="Pleckstrin-homology domain (PH domain)/Phosphotyrosine-binding domain (PTB)"/>
    <property type="match status" value="1"/>
</dbReference>
<dbReference type="Proteomes" id="UP001162031">
    <property type="component" value="Unassembled WGS sequence"/>
</dbReference>
<feature type="compositionally biased region" description="Polar residues" evidence="5">
    <location>
        <begin position="235"/>
        <end position="244"/>
    </location>
</feature>
<feature type="compositionally biased region" description="Basic and acidic residues" evidence="5">
    <location>
        <begin position="213"/>
        <end position="231"/>
    </location>
</feature>